<feature type="compositionally biased region" description="Basic residues" evidence="3">
    <location>
        <begin position="74"/>
        <end position="86"/>
    </location>
</feature>
<reference evidence="5" key="2">
    <citation type="submission" date="2009-11" db="EMBL/GenBank/DDBJ databases">
        <title>The Genome Sequence of Allomyces macrogynus strain ATCC 38327.</title>
        <authorList>
            <consortium name="The Broad Institute Genome Sequencing Platform"/>
            <person name="Russ C."/>
            <person name="Cuomo C."/>
            <person name="Shea T."/>
            <person name="Young S.K."/>
            <person name="Zeng Q."/>
            <person name="Koehrsen M."/>
            <person name="Haas B."/>
            <person name="Borodovsky M."/>
            <person name="Guigo R."/>
            <person name="Alvarado L."/>
            <person name="Berlin A."/>
            <person name="Borenstein D."/>
            <person name="Chen Z."/>
            <person name="Engels R."/>
            <person name="Freedman E."/>
            <person name="Gellesch M."/>
            <person name="Goldberg J."/>
            <person name="Griggs A."/>
            <person name="Gujja S."/>
            <person name="Heiman D."/>
            <person name="Hepburn T."/>
            <person name="Howarth C."/>
            <person name="Jen D."/>
            <person name="Larson L."/>
            <person name="Lewis B."/>
            <person name="Mehta T."/>
            <person name="Park D."/>
            <person name="Pearson M."/>
            <person name="Roberts A."/>
            <person name="Saif S."/>
            <person name="Shenoy N."/>
            <person name="Sisk P."/>
            <person name="Stolte C."/>
            <person name="Sykes S."/>
            <person name="Walk T."/>
            <person name="White J."/>
            <person name="Yandava C."/>
            <person name="Burger G."/>
            <person name="Gray M.W."/>
            <person name="Holland P.W.H."/>
            <person name="King N."/>
            <person name="Lang F.B.F."/>
            <person name="Roger A.J."/>
            <person name="Ruiz-Trillo I."/>
            <person name="Lander E."/>
            <person name="Nusbaum C."/>
        </authorList>
    </citation>
    <scope>NUCLEOTIDE SEQUENCE [LARGE SCALE GENOMIC DNA]</scope>
    <source>
        <strain evidence="5">ATCC 38327</strain>
    </source>
</reference>
<evidence type="ECO:0008006" key="6">
    <source>
        <dbReference type="Google" id="ProtNLM"/>
    </source>
</evidence>
<feature type="compositionally biased region" description="Polar residues" evidence="3">
    <location>
        <begin position="93"/>
        <end position="106"/>
    </location>
</feature>
<dbReference type="PANTHER" id="PTHR12214:SF0">
    <property type="entry name" value="LD29489P"/>
    <property type="match status" value="1"/>
</dbReference>
<reference evidence="4 5" key="1">
    <citation type="submission" date="2009-11" db="EMBL/GenBank/DDBJ databases">
        <title>Annotation of Allomyces macrogynus ATCC 38327.</title>
        <authorList>
            <consortium name="The Broad Institute Genome Sequencing Platform"/>
            <person name="Russ C."/>
            <person name="Cuomo C."/>
            <person name="Burger G."/>
            <person name="Gray M.W."/>
            <person name="Holland P.W.H."/>
            <person name="King N."/>
            <person name="Lang F.B.F."/>
            <person name="Roger A.J."/>
            <person name="Ruiz-Trillo I."/>
            <person name="Young S.K."/>
            <person name="Zeng Q."/>
            <person name="Gargeya S."/>
            <person name="Fitzgerald M."/>
            <person name="Haas B."/>
            <person name="Abouelleil A."/>
            <person name="Alvarado L."/>
            <person name="Arachchi H.M."/>
            <person name="Berlin A."/>
            <person name="Chapman S.B."/>
            <person name="Gearin G."/>
            <person name="Goldberg J."/>
            <person name="Griggs A."/>
            <person name="Gujja S."/>
            <person name="Hansen M."/>
            <person name="Heiman D."/>
            <person name="Howarth C."/>
            <person name="Larimer J."/>
            <person name="Lui A."/>
            <person name="MacDonald P.J.P."/>
            <person name="McCowen C."/>
            <person name="Montmayeur A."/>
            <person name="Murphy C."/>
            <person name="Neiman D."/>
            <person name="Pearson M."/>
            <person name="Priest M."/>
            <person name="Roberts A."/>
            <person name="Saif S."/>
            <person name="Shea T."/>
            <person name="Sisk P."/>
            <person name="Stolte C."/>
            <person name="Sykes S."/>
            <person name="Wortman J."/>
            <person name="Nusbaum C."/>
            <person name="Birren B."/>
        </authorList>
    </citation>
    <scope>NUCLEOTIDE SEQUENCE [LARGE SCALE GENOMIC DNA]</scope>
    <source>
        <strain evidence="4 5">ATCC 38327</strain>
    </source>
</reference>
<keyword evidence="5" id="KW-1185">Reference proteome</keyword>
<evidence type="ECO:0000313" key="5">
    <source>
        <dbReference type="Proteomes" id="UP000054350"/>
    </source>
</evidence>
<dbReference type="OrthoDB" id="5585953at2759"/>
<organism evidence="4 5">
    <name type="scientific">Allomyces macrogynus (strain ATCC 38327)</name>
    <name type="common">Allomyces javanicus var. macrogynus</name>
    <dbReference type="NCBI Taxonomy" id="578462"/>
    <lineage>
        <taxon>Eukaryota</taxon>
        <taxon>Fungi</taxon>
        <taxon>Fungi incertae sedis</taxon>
        <taxon>Blastocladiomycota</taxon>
        <taxon>Blastocladiomycetes</taxon>
        <taxon>Blastocladiales</taxon>
        <taxon>Blastocladiaceae</taxon>
        <taxon>Allomyces</taxon>
    </lineage>
</organism>
<dbReference type="EMBL" id="GG745339">
    <property type="protein sequence ID" value="KNE62102.1"/>
    <property type="molecule type" value="Genomic_DNA"/>
</dbReference>
<dbReference type="GO" id="GO:0071008">
    <property type="term" value="C:U2-type post-mRNA release spliceosomal complex"/>
    <property type="evidence" value="ECO:0007669"/>
    <property type="project" value="InterPro"/>
</dbReference>
<dbReference type="Pfam" id="PF15458">
    <property type="entry name" value="NTR2"/>
    <property type="match status" value="1"/>
</dbReference>
<feature type="region of interest" description="Disordered" evidence="3">
    <location>
        <begin position="179"/>
        <end position="200"/>
    </location>
</feature>
<proteinExistence type="predicted"/>
<gene>
    <name evidence="4" type="ORF">AMAG_07352</name>
</gene>
<evidence type="ECO:0000256" key="1">
    <source>
        <dbReference type="ARBA" id="ARBA00004123"/>
    </source>
</evidence>
<dbReference type="AlphaFoldDB" id="A0A0L0SI18"/>
<dbReference type="Proteomes" id="UP000054350">
    <property type="component" value="Unassembled WGS sequence"/>
</dbReference>
<sequence length="725" mass="76764">MIKRAVKSRNLRKKPAAQDADDDSDARAPVSPAPSTDGPSSLVPSAPTTPRPASTSPVITSGDGNDDGEEGVVRIKKSTLSRRGRPAHAASVVASTSKRTAAGTPTPSTPKALPTVEVPANQAPAAPRNPFASRALRTLNADALAATTLLPTAPAPAIIDITRPTPPASSSLTIFDGDELMRDEDGASNHGTESDSDDDEALRQWELAAIRRGGALAALSGMKREAELAVHDLAKEQISRVPSVPALPTTADVFAQLQRVLANMNDEHASRTAMLAQTQAELERLSLSIVQADADLHALGTRFEAAQTYRDFVVDYADWCTAARLILDDLERLWQCGPFGTKADDEDREGAMDLDASDDDDDAMEVDSTTTQSLTDRFAATAAKLRSRAAAELWADVRPEFTSLNTLLGHLAAFKRTYPDDYRRANVAELLPVVVATHVRADLVAWDLSPLESRPWHAVIAQYGAPTAVDRLINMYDADARLMDRVVALAVVPAVTVRLAWVDYADGGAVRQVVDVWEEVLYVERKESAVFQDMVAHVPRHAAAQLARLVAAVADREDAPSGTTDAAVSSPAAVLAALHRMTGHLVQLQRYARTPWTSLFAAVLDATTQALESRSAEFDAAAAVAILIHFTKGQAPLPAPPSRQGTPPSTSELPAVTIFGPEAPSAAVTARAPPVMVHACGALARAMDGRGATATAVAPLVAWLTLHGETQTAAALRDAAAAVSS</sequence>
<accession>A0A0L0SI18</accession>
<feature type="region of interest" description="Disordered" evidence="3">
    <location>
        <begin position="1"/>
        <end position="114"/>
    </location>
</feature>
<evidence type="ECO:0000256" key="2">
    <source>
        <dbReference type="ARBA" id="ARBA00023242"/>
    </source>
</evidence>
<dbReference type="VEuPathDB" id="FungiDB:AMAG_07352"/>
<name>A0A0L0SI18_ALLM3</name>
<comment type="subcellular location">
    <subcellularLocation>
        <location evidence="1">Nucleus</location>
    </subcellularLocation>
</comment>
<dbReference type="InterPro" id="IPR012890">
    <property type="entry name" value="GCFC2-like"/>
</dbReference>
<dbReference type="PANTHER" id="PTHR12214">
    <property type="entry name" value="GC-RICH SEQUENCE DNA-BINDING FACTOR"/>
    <property type="match status" value="1"/>
</dbReference>
<feature type="compositionally biased region" description="Low complexity" evidence="3">
    <location>
        <begin position="44"/>
        <end position="57"/>
    </location>
</feature>
<protein>
    <recommendedName>
        <fullName evidence="6">GCF C-terminal domain-containing protein</fullName>
    </recommendedName>
</protein>
<feature type="compositionally biased region" description="Basic residues" evidence="3">
    <location>
        <begin position="1"/>
        <end position="15"/>
    </location>
</feature>
<dbReference type="GO" id="GO:0000390">
    <property type="term" value="P:spliceosomal complex disassembly"/>
    <property type="evidence" value="ECO:0007669"/>
    <property type="project" value="InterPro"/>
</dbReference>
<feature type="compositionally biased region" description="Acidic residues" evidence="3">
    <location>
        <begin position="355"/>
        <end position="365"/>
    </location>
</feature>
<keyword evidence="2" id="KW-0539">Nucleus</keyword>
<dbReference type="GO" id="GO:0003677">
    <property type="term" value="F:DNA binding"/>
    <property type="evidence" value="ECO:0007669"/>
    <property type="project" value="InterPro"/>
</dbReference>
<feature type="region of interest" description="Disordered" evidence="3">
    <location>
        <begin position="344"/>
        <end position="369"/>
    </location>
</feature>
<dbReference type="STRING" id="578462.A0A0L0SI18"/>
<evidence type="ECO:0000313" key="4">
    <source>
        <dbReference type="EMBL" id="KNE62102.1"/>
    </source>
</evidence>
<dbReference type="InterPro" id="IPR028211">
    <property type="entry name" value="Ntr2"/>
</dbReference>
<evidence type="ECO:0000256" key="3">
    <source>
        <dbReference type="SAM" id="MobiDB-lite"/>
    </source>
</evidence>